<comment type="subcellular location">
    <subcellularLocation>
        <location evidence="1 9">Cell outer membrane</location>
        <topology evidence="1 9">Multi-pass membrane protein</topology>
    </subcellularLocation>
</comment>
<keyword evidence="3 9" id="KW-1134">Transmembrane beta strand</keyword>
<feature type="region of interest" description="Disordered" evidence="10">
    <location>
        <begin position="96"/>
        <end position="116"/>
    </location>
</feature>
<name>A0A377D9Q7_ECOLX</name>
<evidence type="ECO:0000256" key="5">
    <source>
        <dbReference type="ARBA" id="ARBA00022729"/>
    </source>
</evidence>
<evidence type="ECO:0000256" key="7">
    <source>
        <dbReference type="ARBA" id="ARBA00023136"/>
    </source>
</evidence>
<evidence type="ECO:0000313" key="13">
    <source>
        <dbReference type="Proteomes" id="UP000254174"/>
    </source>
</evidence>
<dbReference type="Gene3D" id="2.40.170.20">
    <property type="entry name" value="TonB-dependent receptor, beta-barrel domain"/>
    <property type="match status" value="1"/>
</dbReference>
<proteinExistence type="inferred from homology"/>
<dbReference type="PANTHER" id="PTHR30069">
    <property type="entry name" value="TONB-DEPENDENT OUTER MEMBRANE RECEPTOR"/>
    <property type="match status" value="1"/>
</dbReference>
<dbReference type="PROSITE" id="PS52016">
    <property type="entry name" value="TONB_DEPENDENT_REC_3"/>
    <property type="match status" value="1"/>
</dbReference>
<evidence type="ECO:0000256" key="10">
    <source>
        <dbReference type="SAM" id="MobiDB-lite"/>
    </source>
</evidence>
<evidence type="ECO:0000256" key="6">
    <source>
        <dbReference type="ARBA" id="ARBA00023077"/>
    </source>
</evidence>
<keyword evidence="8 9" id="KW-0998">Cell outer membrane</keyword>
<dbReference type="EMBL" id="UGFC01000006">
    <property type="protein sequence ID" value="STM17195.1"/>
    <property type="molecule type" value="Genomic_DNA"/>
</dbReference>
<evidence type="ECO:0000256" key="4">
    <source>
        <dbReference type="ARBA" id="ARBA00022692"/>
    </source>
</evidence>
<dbReference type="GO" id="GO:0009279">
    <property type="term" value="C:cell outer membrane"/>
    <property type="evidence" value="ECO:0007669"/>
    <property type="project" value="UniProtKB-SubCell"/>
</dbReference>
<keyword evidence="4 9" id="KW-0812">Transmembrane</keyword>
<keyword evidence="5" id="KW-0732">Signal</keyword>
<evidence type="ECO:0000259" key="11">
    <source>
        <dbReference type="Pfam" id="PF00593"/>
    </source>
</evidence>
<accession>A0A377D9Q7</accession>
<evidence type="ECO:0000256" key="1">
    <source>
        <dbReference type="ARBA" id="ARBA00004571"/>
    </source>
</evidence>
<feature type="domain" description="TonB-dependent receptor-like beta-barrel" evidence="11">
    <location>
        <begin position="2"/>
        <end position="147"/>
    </location>
</feature>
<dbReference type="PANTHER" id="PTHR30069:SF53">
    <property type="entry name" value="COLICIN I RECEPTOR-RELATED"/>
    <property type="match status" value="1"/>
</dbReference>
<dbReference type="InterPro" id="IPR000531">
    <property type="entry name" value="Beta-barrel_TonB"/>
</dbReference>
<evidence type="ECO:0000256" key="3">
    <source>
        <dbReference type="ARBA" id="ARBA00022452"/>
    </source>
</evidence>
<evidence type="ECO:0000256" key="8">
    <source>
        <dbReference type="ARBA" id="ARBA00023237"/>
    </source>
</evidence>
<dbReference type="AlphaFoldDB" id="A0A377D9Q7"/>
<evidence type="ECO:0000256" key="2">
    <source>
        <dbReference type="ARBA" id="ARBA00022448"/>
    </source>
</evidence>
<protein>
    <submittedName>
        <fullName evidence="12">Iron-regulated outer membrane virulence protein</fullName>
    </submittedName>
</protein>
<dbReference type="InterPro" id="IPR036942">
    <property type="entry name" value="Beta-barrel_TonB_sf"/>
</dbReference>
<keyword evidence="6" id="KW-0798">TonB box</keyword>
<comment type="similarity">
    <text evidence="9">Belongs to the TonB-dependent receptor family.</text>
</comment>
<organism evidence="12 13">
    <name type="scientific">Escherichia coli</name>
    <dbReference type="NCBI Taxonomy" id="562"/>
    <lineage>
        <taxon>Bacteria</taxon>
        <taxon>Pseudomonadati</taxon>
        <taxon>Pseudomonadota</taxon>
        <taxon>Gammaproteobacteria</taxon>
        <taxon>Enterobacterales</taxon>
        <taxon>Enterobacteriaceae</taxon>
        <taxon>Escherichia</taxon>
    </lineage>
</organism>
<dbReference type="GO" id="GO:0015344">
    <property type="term" value="F:siderophore uptake transmembrane transporter activity"/>
    <property type="evidence" value="ECO:0007669"/>
    <property type="project" value="TreeGrafter"/>
</dbReference>
<dbReference type="Pfam" id="PF00593">
    <property type="entry name" value="TonB_dep_Rec_b-barrel"/>
    <property type="match status" value="1"/>
</dbReference>
<dbReference type="GO" id="GO:0044718">
    <property type="term" value="P:siderophore transmembrane transport"/>
    <property type="evidence" value="ECO:0007669"/>
    <property type="project" value="TreeGrafter"/>
</dbReference>
<gene>
    <name evidence="12" type="primary">ireA_2</name>
    <name evidence="12" type="ORF">NCTC7922_03639</name>
</gene>
<keyword evidence="7 9" id="KW-0472">Membrane</keyword>
<dbReference type="Proteomes" id="UP000254174">
    <property type="component" value="Unassembled WGS sequence"/>
</dbReference>
<evidence type="ECO:0000313" key="12">
    <source>
        <dbReference type="EMBL" id="STM17195.1"/>
    </source>
</evidence>
<reference evidence="12 13" key="1">
    <citation type="submission" date="2018-06" db="EMBL/GenBank/DDBJ databases">
        <authorList>
            <consortium name="Pathogen Informatics"/>
            <person name="Doyle S."/>
        </authorList>
    </citation>
    <scope>NUCLEOTIDE SEQUENCE [LARGE SCALE GENOMIC DNA]</scope>
    <source>
        <strain evidence="12 13">NCTC7922</strain>
    </source>
</reference>
<keyword evidence="2 9" id="KW-0813">Transport</keyword>
<dbReference type="InterPro" id="IPR039426">
    <property type="entry name" value="TonB-dep_rcpt-like"/>
</dbReference>
<sequence>MYGNRDLKPETSVTEEIGIIYSNDSGFSASATLFNTDFKNKLTSYDIGTKDPVTGLNTFIYDNVGEANIRGGELATQIPVYDKWHVSANYTFTDSRRKSDDESLNGKSLKGEPLERTPRHAANAKLEWDYTQDITFYSSLNYTGKQIWAAQRKWC</sequence>
<evidence type="ECO:0000256" key="9">
    <source>
        <dbReference type="PROSITE-ProRule" id="PRU01360"/>
    </source>
</evidence>
<dbReference type="SUPFAM" id="SSF56935">
    <property type="entry name" value="Porins"/>
    <property type="match status" value="1"/>
</dbReference>